<protein>
    <submittedName>
        <fullName evidence="2">UDP-N-acetylglucosamine acyltransferase</fullName>
    </submittedName>
</protein>
<dbReference type="SUPFAM" id="SSF51161">
    <property type="entry name" value="Trimeric LpxA-like enzymes"/>
    <property type="match status" value="1"/>
</dbReference>
<accession>A0A377PXQ6</accession>
<dbReference type="Gene3D" id="3.40.50.20">
    <property type="match status" value="1"/>
</dbReference>
<dbReference type="Proteomes" id="UP000029922">
    <property type="component" value="Unassembled WGS sequence"/>
</dbReference>
<organism evidence="2 5">
    <name type="scientific">Helicobacter muridarum</name>
    <dbReference type="NCBI Taxonomy" id="216"/>
    <lineage>
        <taxon>Bacteria</taxon>
        <taxon>Pseudomonadati</taxon>
        <taxon>Campylobacterota</taxon>
        <taxon>Epsilonproteobacteria</taxon>
        <taxon>Campylobacterales</taxon>
        <taxon>Helicobacteraceae</taxon>
        <taxon>Helicobacter</taxon>
    </lineage>
</organism>
<dbReference type="EMBL" id="UGJE01000002">
    <property type="protein sequence ID" value="STQ87041.1"/>
    <property type="molecule type" value="Genomic_DNA"/>
</dbReference>
<dbReference type="OrthoDB" id="9794407at2"/>
<dbReference type="InterPro" id="IPR001451">
    <property type="entry name" value="Hexapep"/>
</dbReference>
<dbReference type="PANTHER" id="PTHR43300">
    <property type="entry name" value="ACETYLTRANSFERASE"/>
    <property type="match status" value="1"/>
</dbReference>
<keyword evidence="5" id="KW-1185">Reference proteome</keyword>
<evidence type="ECO:0000313" key="2">
    <source>
        <dbReference type="EMBL" id="STQ87041.1"/>
    </source>
</evidence>
<name>A0A377PXQ6_9HELI</name>
<keyword evidence="2" id="KW-0808">Transferase</keyword>
<reference evidence="3 4" key="1">
    <citation type="journal article" date="2014" name="Genome Announc.">
        <title>Draft genome sequences of eight enterohepatic helicobacter species isolated from both laboratory and wild rodents.</title>
        <authorList>
            <person name="Sheh A."/>
            <person name="Shen Z."/>
            <person name="Fox J.G."/>
        </authorList>
    </citation>
    <scope>NUCLEOTIDE SEQUENCE [LARGE SCALE GENOMIC DNA]</scope>
    <source>
        <strain evidence="3 4">ST1</strain>
    </source>
</reference>
<keyword evidence="2" id="KW-0012">Acyltransferase</keyword>
<evidence type="ECO:0000313" key="4">
    <source>
        <dbReference type="Proteomes" id="UP000029922"/>
    </source>
</evidence>
<comment type="similarity">
    <text evidence="1">Belongs to the transferase hexapeptide repeat family.</text>
</comment>
<dbReference type="Gene3D" id="2.160.10.10">
    <property type="entry name" value="Hexapeptide repeat proteins"/>
    <property type="match status" value="1"/>
</dbReference>
<dbReference type="Pfam" id="PF00132">
    <property type="entry name" value="Hexapep"/>
    <property type="match status" value="1"/>
</dbReference>
<reference evidence="2 5" key="2">
    <citation type="submission" date="2018-06" db="EMBL/GenBank/DDBJ databases">
        <authorList>
            <consortium name="Pathogen Informatics"/>
            <person name="Doyle S."/>
        </authorList>
    </citation>
    <scope>NUCLEOTIDE SEQUENCE [LARGE SCALE GENOMIC DNA]</scope>
    <source>
        <strain evidence="2 5">NCTC12714</strain>
    </source>
</reference>
<dbReference type="RefSeq" id="WP_052089605.1">
    <property type="nucleotide sequence ID" value="NZ_FZML01000027.1"/>
</dbReference>
<evidence type="ECO:0000313" key="3">
    <source>
        <dbReference type="EMBL" id="TLE00153.1"/>
    </source>
</evidence>
<dbReference type="InterPro" id="IPR050179">
    <property type="entry name" value="Trans_hexapeptide_repeat"/>
</dbReference>
<dbReference type="Proteomes" id="UP000255139">
    <property type="component" value="Unassembled WGS sequence"/>
</dbReference>
<dbReference type="EMBL" id="JRPD02000010">
    <property type="protein sequence ID" value="TLE00153.1"/>
    <property type="molecule type" value="Genomic_DNA"/>
</dbReference>
<sequence>MKEVYIYGCSGFAIELAASVQTQSKSVENPYKFLGYICDKEYVNEEFKQKYNYVGDDSVLNKGDSIILAIGENLSFKKELVKRLEARGMLFPNFYHLSMLEYASVEYYDSLNIGKGNIFLYCSGINESIKNIGSFNIFQPYTGAAHDTTIGNYNVLSAYCNLMGKSSIGDNNILGVNSYLLPKASIGNNNKVAPGSFVYKRFRNNCVIAGNPATKVFENTSSKNI</sequence>
<dbReference type="AlphaFoldDB" id="A0A377PXQ6"/>
<gene>
    <name evidence="3" type="ORF">LS73_005550</name>
    <name evidence="2" type="ORF">NCTC12714_01853</name>
</gene>
<proteinExistence type="inferred from homology"/>
<evidence type="ECO:0000256" key="1">
    <source>
        <dbReference type="ARBA" id="ARBA00007274"/>
    </source>
</evidence>
<dbReference type="GO" id="GO:0016746">
    <property type="term" value="F:acyltransferase activity"/>
    <property type="evidence" value="ECO:0007669"/>
    <property type="project" value="UniProtKB-KW"/>
</dbReference>
<evidence type="ECO:0000313" key="5">
    <source>
        <dbReference type="Proteomes" id="UP000255139"/>
    </source>
</evidence>
<dbReference type="InterPro" id="IPR011004">
    <property type="entry name" value="Trimer_LpxA-like_sf"/>
</dbReference>
<dbReference type="PANTHER" id="PTHR43300:SF7">
    <property type="entry name" value="UDP-N-ACETYLBACILLOSAMINE N-ACETYLTRANSFERASE"/>
    <property type="match status" value="1"/>
</dbReference>